<keyword evidence="7" id="KW-0282">Flagellum</keyword>
<dbReference type="GO" id="GO:0005576">
    <property type="term" value="C:extracellular region"/>
    <property type="evidence" value="ECO:0007669"/>
    <property type="project" value="UniProtKB-SubCell"/>
</dbReference>
<dbReference type="EMBL" id="FYDG01000001">
    <property type="protein sequence ID" value="SNB60311.1"/>
    <property type="molecule type" value="Genomic_DNA"/>
</dbReference>
<evidence type="ECO:0000256" key="4">
    <source>
        <dbReference type="SAM" id="MobiDB-lite"/>
    </source>
</evidence>
<dbReference type="Pfam" id="PF00669">
    <property type="entry name" value="Flagellin_N"/>
    <property type="match status" value="1"/>
</dbReference>
<dbReference type="AlphaFoldDB" id="A0A212QM55"/>
<evidence type="ECO:0000259" key="5">
    <source>
        <dbReference type="Pfam" id="PF00669"/>
    </source>
</evidence>
<keyword evidence="3" id="KW-0964">Secreted</keyword>
<dbReference type="InterPro" id="IPR046358">
    <property type="entry name" value="Flagellin_C"/>
</dbReference>
<dbReference type="SUPFAM" id="SSF64518">
    <property type="entry name" value="Phase 1 flagellin"/>
    <property type="match status" value="1"/>
</dbReference>
<reference evidence="8" key="1">
    <citation type="submission" date="2017-06" db="EMBL/GenBank/DDBJ databases">
        <authorList>
            <person name="Varghese N."/>
            <person name="Submissions S."/>
        </authorList>
    </citation>
    <scope>NUCLEOTIDE SEQUENCE [LARGE SCALE GENOMIC DNA]</scope>
    <source>
        <strain evidence="8">DSM 137</strain>
    </source>
</reference>
<protein>
    <recommendedName>
        <fullName evidence="3">Flagellin</fullName>
    </recommendedName>
</protein>
<feature type="domain" description="Flagellin N-terminal" evidence="5">
    <location>
        <begin position="8"/>
        <end position="136"/>
    </location>
</feature>
<feature type="region of interest" description="Disordered" evidence="4">
    <location>
        <begin position="1"/>
        <end position="34"/>
    </location>
</feature>
<comment type="similarity">
    <text evidence="1 3">Belongs to the bacterial flagellin family.</text>
</comment>
<keyword evidence="7" id="KW-0966">Cell projection</keyword>
<evidence type="ECO:0000313" key="8">
    <source>
        <dbReference type="Proteomes" id="UP000198418"/>
    </source>
</evidence>
<dbReference type="GO" id="GO:0009288">
    <property type="term" value="C:bacterial-type flagellum"/>
    <property type="evidence" value="ECO:0007669"/>
    <property type="project" value="UniProtKB-SubCell"/>
</dbReference>
<feature type="compositionally biased region" description="Polar residues" evidence="4">
    <location>
        <begin position="23"/>
        <end position="34"/>
    </location>
</feature>
<dbReference type="Gene3D" id="1.20.1330.10">
    <property type="entry name" value="f41 fragment of flagellin, N-terminal domain"/>
    <property type="match status" value="1"/>
</dbReference>
<accession>A0A212QM55</accession>
<dbReference type="Pfam" id="PF00700">
    <property type="entry name" value="Flagellin_C"/>
    <property type="match status" value="1"/>
</dbReference>
<gene>
    <name evidence="7" type="ORF">SAMN06265338_101784</name>
</gene>
<comment type="subcellular location">
    <subcellularLocation>
        <location evidence="3">Secreted</location>
    </subcellularLocation>
    <subcellularLocation>
        <location evidence="3">Bacterial flagellum</location>
    </subcellularLocation>
</comment>
<dbReference type="RefSeq" id="WP_088519217.1">
    <property type="nucleotide sequence ID" value="NZ_FYDG01000001.1"/>
</dbReference>
<evidence type="ECO:0000256" key="3">
    <source>
        <dbReference type="RuleBase" id="RU362073"/>
    </source>
</evidence>
<keyword evidence="7" id="KW-0969">Cilium</keyword>
<keyword evidence="2 3" id="KW-0975">Bacterial flagellum</keyword>
<keyword evidence="8" id="KW-1185">Reference proteome</keyword>
<evidence type="ECO:0000256" key="1">
    <source>
        <dbReference type="ARBA" id="ARBA00005709"/>
    </source>
</evidence>
<feature type="compositionally biased region" description="Low complexity" evidence="4">
    <location>
        <begin position="1"/>
        <end position="22"/>
    </location>
</feature>
<dbReference type="PANTHER" id="PTHR42792">
    <property type="entry name" value="FLAGELLIN"/>
    <property type="match status" value="1"/>
</dbReference>
<dbReference type="InterPro" id="IPR001029">
    <property type="entry name" value="Flagellin_N"/>
</dbReference>
<evidence type="ECO:0000259" key="6">
    <source>
        <dbReference type="Pfam" id="PF00700"/>
    </source>
</evidence>
<evidence type="ECO:0000313" key="7">
    <source>
        <dbReference type="EMBL" id="SNB60311.1"/>
    </source>
</evidence>
<comment type="function">
    <text evidence="3">Flagellin is the subunit protein which polymerizes to form the filaments of bacterial flagella.</text>
</comment>
<organism evidence="7 8">
    <name type="scientific">Rhodoblastus acidophilus</name>
    <name type="common">Rhodopseudomonas acidophila</name>
    <dbReference type="NCBI Taxonomy" id="1074"/>
    <lineage>
        <taxon>Bacteria</taxon>
        <taxon>Pseudomonadati</taxon>
        <taxon>Pseudomonadota</taxon>
        <taxon>Alphaproteobacteria</taxon>
        <taxon>Hyphomicrobiales</taxon>
        <taxon>Rhodoblastaceae</taxon>
        <taxon>Rhodoblastus</taxon>
    </lineage>
</organism>
<dbReference type="PANTHER" id="PTHR42792:SF2">
    <property type="entry name" value="FLAGELLIN"/>
    <property type="match status" value="1"/>
</dbReference>
<sequence>MYVSWSPSSAQATSNASSAQTSLQKTQQQISTGKSINDASDNAALWDMATSNYSQSGAVSAVMTSQQGMTLPLAATSQSAVGGIANTLNAMRNNLIALQGGGDQNAILQSLQAQGKALSSSVSQAGLNGVNLLDGSTGAQGDNFLVSYGEYDQGGQTASVNVAAGNLVNSAGTGTFQAAKASGSGAATDLTALTANDLSPGNIAQTLANLNAAQDQLQSVAGNVGAFNNLVGQAYNTNATSQIDLANATAGVDNADMAEESTQMSAQNVQQQLAVMAQGIANRSSANVLKLFQQNAA</sequence>
<feature type="domain" description="Flagellin C-terminal" evidence="6">
    <location>
        <begin position="209"/>
        <end position="292"/>
    </location>
</feature>
<dbReference type="Proteomes" id="UP000198418">
    <property type="component" value="Unassembled WGS sequence"/>
</dbReference>
<dbReference type="InterPro" id="IPR001492">
    <property type="entry name" value="Flagellin"/>
</dbReference>
<dbReference type="OrthoDB" id="8328560at2"/>
<proteinExistence type="inferred from homology"/>
<name>A0A212QM55_RHOAC</name>
<evidence type="ECO:0000256" key="2">
    <source>
        <dbReference type="ARBA" id="ARBA00023143"/>
    </source>
</evidence>
<dbReference type="GO" id="GO:0005198">
    <property type="term" value="F:structural molecule activity"/>
    <property type="evidence" value="ECO:0007669"/>
    <property type="project" value="UniProtKB-UniRule"/>
</dbReference>